<comment type="caution">
    <text evidence="1">The sequence shown here is derived from an EMBL/GenBank/DDBJ whole genome shotgun (WGS) entry which is preliminary data.</text>
</comment>
<dbReference type="AlphaFoldDB" id="A0A1Q8CX08"/>
<protein>
    <submittedName>
        <fullName evidence="1">Uncharacterized protein</fullName>
    </submittedName>
</protein>
<dbReference type="Proteomes" id="UP000185596">
    <property type="component" value="Unassembled WGS sequence"/>
</dbReference>
<gene>
    <name evidence="1" type="ORF">BU204_03275</name>
</gene>
<reference evidence="1 2" key="1">
    <citation type="submission" date="2016-12" db="EMBL/GenBank/DDBJ databases">
        <title>The draft genome sequence of Actinophytocola sp. 11-183.</title>
        <authorList>
            <person name="Wang W."/>
            <person name="Yuan L."/>
        </authorList>
    </citation>
    <scope>NUCLEOTIDE SEQUENCE [LARGE SCALE GENOMIC DNA]</scope>
    <source>
        <strain evidence="1 2">11-183</strain>
    </source>
</reference>
<dbReference type="EMBL" id="MSIE01000004">
    <property type="protein sequence ID" value="OLF18896.1"/>
    <property type="molecule type" value="Genomic_DNA"/>
</dbReference>
<evidence type="ECO:0000313" key="2">
    <source>
        <dbReference type="Proteomes" id="UP000185596"/>
    </source>
</evidence>
<evidence type="ECO:0000313" key="1">
    <source>
        <dbReference type="EMBL" id="OLF18896.1"/>
    </source>
</evidence>
<organism evidence="1 2">
    <name type="scientific">Actinophytocola xanthii</name>
    <dbReference type="NCBI Taxonomy" id="1912961"/>
    <lineage>
        <taxon>Bacteria</taxon>
        <taxon>Bacillati</taxon>
        <taxon>Actinomycetota</taxon>
        <taxon>Actinomycetes</taxon>
        <taxon>Pseudonocardiales</taxon>
        <taxon>Pseudonocardiaceae</taxon>
    </lineage>
</organism>
<name>A0A1Q8CX08_9PSEU</name>
<keyword evidence="2" id="KW-1185">Reference proteome</keyword>
<dbReference type="STRING" id="1912961.BU204_03275"/>
<sequence length="99" mass="11520">MYDNLRRAVLHRLDVLERAVDHADPSTLLPLARTELDRLVTGWRRLLRSHGADESGRCAACSRGILARRRPCPVWRLAHQQLLDEGPPHRARRRFLRAR</sequence>
<dbReference type="RefSeq" id="WP_075124020.1">
    <property type="nucleotide sequence ID" value="NZ_MSIE01000004.1"/>
</dbReference>
<dbReference type="OrthoDB" id="3686008at2"/>
<proteinExistence type="predicted"/>
<accession>A0A1Q8CX08</accession>